<evidence type="ECO:0000256" key="1">
    <source>
        <dbReference type="SAM" id="Phobius"/>
    </source>
</evidence>
<keyword evidence="1" id="KW-0472">Membrane</keyword>
<accession>A0ABM9NZR9</accession>
<dbReference type="EMBL" id="OZ038524">
    <property type="protein sequence ID" value="CAL2085213.1"/>
    <property type="molecule type" value="Genomic_DNA"/>
</dbReference>
<feature type="transmembrane region" description="Helical" evidence="1">
    <location>
        <begin position="109"/>
        <end position="132"/>
    </location>
</feature>
<reference evidence="2 3" key="1">
    <citation type="submission" date="2024-05" db="EMBL/GenBank/DDBJ databases">
        <authorList>
            <person name="Duchaud E."/>
        </authorList>
    </citation>
    <scope>NUCLEOTIDE SEQUENCE [LARGE SCALE GENOMIC DNA]</scope>
    <source>
        <strain evidence="2">Ena-SAMPLE-TAB-13-05-2024-13:56:06:370-140309</strain>
    </source>
</reference>
<organism evidence="2 3">
    <name type="scientific">Tenacibaculum dicentrarchi</name>
    <dbReference type="NCBI Taxonomy" id="669041"/>
    <lineage>
        <taxon>Bacteria</taxon>
        <taxon>Pseudomonadati</taxon>
        <taxon>Bacteroidota</taxon>
        <taxon>Flavobacteriia</taxon>
        <taxon>Flavobacteriales</taxon>
        <taxon>Flavobacteriaceae</taxon>
        <taxon>Tenacibaculum</taxon>
    </lineage>
</organism>
<keyword evidence="1" id="KW-0812">Transmembrane</keyword>
<dbReference type="Proteomes" id="UP001497514">
    <property type="component" value="Chromosome"/>
</dbReference>
<feature type="transmembrane region" description="Helical" evidence="1">
    <location>
        <begin position="16"/>
        <end position="38"/>
    </location>
</feature>
<name>A0ABM9NZR9_9FLAO</name>
<keyword evidence="1" id="KW-1133">Transmembrane helix</keyword>
<gene>
    <name evidence="2" type="ORF">TD3509T_1846</name>
</gene>
<feature type="transmembrane region" description="Helical" evidence="1">
    <location>
        <begin position="77"/>
        <end position="97"/>
    </location>
</feature>
<evidence type="ECO:0000313" key="3">
    <source>
        <dbReference type="Proteomes" id="UP001497514"/>
    </source>
</evidence>
<sequence length="139" mass="16641">MTTCNMIEQINNYGNINLAFLGISLTIFTVLYSFILNYRENLKHQIKEVFNGNNSPSIKQKISFLKRNIRSLKKVNFYLKLLIISTFLLFTTSQVIIDFVDCHYFLKIYSLIFKVIFYIKILYCSIILFEIFRYYEKHT</sequence>
<keyword evidence="3" id="KW-1185">Reference proteome</keyword>
<evidence type="ECO:0000313" key="2">
    <source>
        <dbReference type="EMBL" id="CAL2085213.1"/>
    </source>
</evidence>
<protein>
    <submittedName>
        <fullName evidence="2">Uncharacterized protein</fullName>
    </submittedName>
</protein>
<proteinExistence type="predicted"/>